<dbReference type="AlphaFoldDB" id="A0A653BFS4"/>
<feature type="transmembrane region" description="Helical" evidence="1">
    <location>
        <begin position="31"/>
        <end position="51"/>
    </location>
</feature>
<evidence type="ECO:0000313" key="3">
    <source>
        <dbReference type="Proteomes" id="UP000410492"/>
    </source>
</evidence>
<evidence type="ECO:0000256" key="1">
    <source>
        <dbReference type="SAM" id="Phobius"/>
    </source>
</evidence>
<proteinExistence type="predicted"/>
<protein>
    <submittedName>
        <fullName evidence="2">Uncharacterized protein</fullName>
    </submittedName>
</protein>
<gene>
    <name evidence="2" type="ORF">CALMAC_LOCUS619</name>
</gene>
<sequence>RSLAFLGVRLFNLIPLSIQNLGSIALFKKKLVYPLIFCSSIVFHCLSGVYISRKLVYSYLGNLP</sequence>
<keyword evidence="3" id="KW-1185">Reference proteome</keyword>
<organism evidence="2 3">
    <name type="scientific">Callosobruchus maculatus</name>
    <name type="common">Southern cowpea weevil</name>
    <name type="synonym">Pulse bruchid</name>
    <dbReference type="NCBI Taxonomy" id="64391"/>
    <lineage>
        <taxon>Eukaryota</taxon>
        <taxon>Metazoa</taxon>
        <taxon>Ecdysozoa</taxon>
        <taxon>Arthropoda</taxon>
        <taxon>Hexapoda</taxon>
        <taxon>Insecta</taxon>
        <taxon>Pterygota</taxon>
        <taxon>Neoptera</taxon>
        <taxon>Endopterygota</taxon>
        <taxon>Coleoptera</taxon>
        <taxon>Polyphaga</taxon>
        <taxon>Cucujiformia</taxon>
        <taxon>Chrysomeloidea</taxon>
        <taxon>Chrysomelidae</taxon>
        <taxon>Bruchinae</taxon>
        <taxon>Bruchini</taxon>
        <taxon>Callosobruchus</taxon>
    </lineage>
</organism>
<evidence type="ECO:0000313" key="2">
    <source>
        <dbReference type="EMBL" id="VEN34418.1"/>
    </source>
</evidence>
<name>A0A653BFS4_CALMS</name>
<accession>A0A653BFS4</accession>
<keyword evidence="1" id="KW-0472">Membrane</keyword>
<feature type="non-terminal residue" evidence="2">
    <location>
        <position position="1"/>
    </location>
</feature>
<keyword evidence="1" id="KW-1133">Transmembrane helix</keyword>
<reference evidence="2 3" key="1">
    <citation type="submission" date="2019-01" db="EMBL/GenBank/DDBJ databases">
        <authorList>
            <person name="Sayadi A."/>
        </authorList>
    </citation>
    <scope>NUCLEOTIDE SEQUENCE [LARGE SCALE GENOMIC DNA]</scope>
</reference>
<keyword evidence="1" id="KW-0812">Transmembrane</keyword>
<dbReference type="Proteomes" id="UP000410492">
    <property type="component" value="Unassembled WGS sequence"/>
</dbReference>
<dbReference type="EMBL" id="CAACVG010000662">
    <property type="protein sequence ID" value="VEN34418.1"/>
    <property type="molecule type" value="Genomic_DNA"/>
</dbReference>